<name>A0A6J1LNU7_DROHY</name>
<evidence type="ECO:0000256" key="4">
    <source>
        <dbReference type="ARBA" id="ARBA00022737"/>
    </source>
</evidence>
<comment type="similarity">
    <text evidence="2">Belongs to the krueppel C2H2-type zinc-finger protein family.</text>
</comment>
<feature type="region of interest" description="Disordered" evidence="13">
    <location>
        <begin position="206"/>
        <end position="226"/>
    </location>
</feature>
<accession>A0A6J1LNU7</accession>
<dbReference type="Pfam" id="PF00096">
    <property type="entry name" value="zf-C2H2"/>
    <property type="match status" value="1"/>
</dbReference>
<keyword evidence="5 11" id="KW-0863">Zinc-finger</keyword>
<keyword evidence="4" id="KW-0677">Repeat</keyword>
<dbReference type="GO" id="GO:0005634">
    <property type="term" value="C:nucleus"/>
    <property type="evidence" value="ECO:0007669"/>
    <property type="project" value="UniProtKB-SubCell"/>
</dbReference>
<keyword evidence="10" id="KW-0539">Nucleus</keyword>
<evidence type="ECO:0000256" key="7">
    <source>
        <dbReference type="ARBA" id="ARBA00023015"/>
    </source>
</evidence>
<evidence type="ECO:0000256" key="9">
    <source>
        <dbReference type="ARBA" id="ARBA00023163"/>
    </source>
</evidence>
<dbReference type="InterPro" id="IPR013087">
    <property type="entry name" value="Znf_C2H2_type"/>
</dbReference>
<dbReference type="FunFam" id="3.30.160.60:FF:001821">
    <property type="entry name" value="GH16297"/>
    <property type="match status" value="1"/>
</dbReference>
<dbReference type="PROSITE" id="PS00028">
    <property type="entry name" value="ZINC_FINGER_C2H2_1"/>
    <property type="match status" value="10"/>
</dbReference>
<evidence type="ECO:0000256" key="5">
    <source>
        <dbReference type="ARBA" id="ARBA00022771"/>
    </source>
</evidence>
<dbReference type="PROSITE" id="PS51915">
    <property type="entry name" value="ZAD"/>
    <property type="match status" value="1"/>
</dbReference>
<dbReference type="PROSITE" id="PS50157">
    <property type="entry name" value="ZINC_FINGER_C2H2_2"/>
    <property type="match status" value="12"/>
</dbReference>
<feature type="domain" description="C2H2-type" evidence="14">
    <location>
        <begin position="660"/>
        <end position="687"/>
    </location>
</feature>
<keyword evidence="16" id="KW-1185">Reference proteome</keyword>
<feature type="region of interest" description="Disordered" evidence="13">
    <location>
        <begin position="678"/>
        <end position="703"/>
    </location>
</feature>
<feature type="domain" description="C2H2-type" evidence="14">
    <location>
        <begin position="257"/>
        <end position="284"/>
    </location>
</feature>
<evidence type="ECO:0000256" key="10">
    <source>
        <dbReference type="ARBA" id="ARBA00023242"/>
    </source>
</evidence>
<organism evidence="16 17">
    <name type="scientific">Drosophila hydei</name>
    <name type="common">Fruit fly</name>
    <dbReference type="NCBI Taxonomy" id="7224"/>
    <lineage>
        <taxon>Eukaryota</taxon>
        <taxon>Metazoa</taxon>
        <taxon>Ecdysozoa</taxon>
        <taxon>Arthropoda</taxon>
        <taxon>Hexapoda</taxon>
        <taxon>Insecta</taxon>
        <taxon>Pterygota</taxon>
        <taxon>Neoptera</taxon>
        <taxon>Endopterygota</taxon>
        <taxon>Diptera</taxon>
        <taxon>Brachycera</taxon>
        <taxon>Muscomorpha</taxon>
        <taxon>Ephydroidea</taxon>
        <taxon>Drosophilidae</taxon>
        <taxon>Drosophila</taxon>
    </lineage>
</organism>
<feature type="domain" description="C2H2-type" evidence="14">
    <location>
        <begin position="352"/>
        <end position="379"/>
    </location>
</feature>
<dbReference type="OrthoDB" id="8016097at2759"/>
<dbReference type="Gene3D" id="3.30.160.60">
    <property type="entry name" value="Classic Zinc Finger"/>
    <property type="match status" value="8"/>
</dbReference>
<evidence type="ECO:0000256" key="2">
    <source>
        <dbReference type="ARBA" id="ARBA00006991"/>
    </source>
</evidence>
<feature type="binding site" evidence="12">
    <location>
        <position position="19"/>
    </location>
    <ligand>
        <name>Zn(2+)</name>
        <dbReference type="ChEBI" id="CHEBI:29105"/>
    </ligand>
</feature>
<dbReference type="AlphaFoldDB" id="A0A6J1LNU7"/>
<feature type="compositionally biased region" description="Basic residues" evidence="13">
    <location>
        <begin position="678"/>
        <end position="687"/>
    </location>
</feature>
<evidence type="ECO:0000256" key="6">
    <source>
        <dbReference type="ARBA" id="ARBA00022833"/>
    </source>
</evidence>
<dbReference type="KEGG" id="dhe:111595648"/>
<keyword evidence="3 12" id="KW-0479">Metal-binding</keyword>
<feature type="domain" description="C2H2-type" evidence="14">
    <location>
        <begin position="409"/>
        <end position="436"/>
    </location>
</feature>
<feature type="binding site" evidence="12">
    <location>
        <position position="22"/>
    </location>
    <ligand>
        <name>Zn(2+)</name>
        <dbReference type="ChEBI" id="CHEBI:29105"/>
    </ligand>
</feature>
<evidence type="ECO:0000256" key="13">
    <source>
        <dbReference type="SAM" id="MobiDB-lite"/>
    </source>
</evidence>
<dbReference type="SUPFAM" id="SSF57716">
    <property type="entry name" value="Glucocorticoid receptor-like (DNA-binding domain)"/>
    <property type="match status" value="1"/>
</dbReference>
<evidence type="ECO:0000259" key="14">
    <source>
        <dbReference type="PROSITE" id="PS50157"/>
    </source>
</evidence>
<evidence type="ECO:0000259" key="15">
    <source>
        <dbReference type="PROSITE" id="PS51915"/>
    </source>
</evidence>
<dbReference type="GO" id="GO:0001228">
    <property type="term" value="F:DNA-binding transcription activator activity, RNA polymerase II-specific"/>
    <property type="evidence" value="ECO:0007669"/>
    <property type="project" value="TreeGrafter"/>
</dbReference>
<feature type="domain" description="C2H2-type" evidence="14">
    <location>
        <begin position="317"/>
        <end position="347"/>
    </location>
</feature>
<feature type="domain" description="C2H2-type" evidence="14">
    <location>
        <begin position="437"/>
        <end position="465"/>
    </location>
</feature>
<dbReference type="Proteomes" id="UP000504633">
    <property type="component" value="Unplaced"/>
</dbReference>
<feature type="binding site" evidence="12">
    <location>
        <position position="66"/>
    </location>
    <ligand>
        <name>Zn(2+)</name>
        <dbReference type="ChEBI" id="CHEBI:29105"/>
    </ligand>
</feature>
<evidence type="ECO:0000256" key="12">
    <source>
        <dbReference type="PROSITE-ProRule" id="PRU01263"/>
    </source>
</evidence>
<evidence type="ECO:0000313" key="16">
    <source>
        <dbReference type="Proteomes" id="UP000504633"/>
    </source>
</evidence>
<dbReference type="RefSeq" id="XP_023165240.2">
    <property type="nucleotide sequence ID" value="XM_023309472.2"/>
</dbReference>
<dbReference type="OMA" id="KHMISHN"/>
<evidence type="ECO:0000256" key="3">
    <source>
        <dbReference type="ARBA" id="ARBA00022723"/>
    </source>
</evidence>
<dbReference type="FunFam" id="3.30.160.60:FF:000382">
    <property type="entry name" value="zinc finger protein 35 isoform X4"/>
    <property type="match status" value="1"/>
</dbReference>
<dbReference type="GO" id="GO:0000978">
    <property type="term" value="F:RNA polymerase II cis-regulatory region sequence-specific DNA binding"/>
    <property type="evidence" value="ECO:0007669"/>
    <property type="project" value="TreeGrafter"/>
</dbReference>
<dbReference type="PANTHER" id="PTHR24393:SF34">
    <property type="entry name" value="PR_SET DOMAIN 13"/>
    <property type="match status" value="1"/>
</dbReference>
<dbReference type="PANTHER" id="PTHR24393">
    <property type="entry name" value="ZINC FINGER PROTEIN"/>
    <property type="match status" value="1"/>
</dbReference>
<feature type="domain" description="ZAD" evidence="15">
    <location>
        <begin position="17"/>
        <end position="90"/>
    </location>
</feature>
<feature type="domain" description="C2H2-type" evidence="14">
    <location>
        <begin position="494"/>
        <end position="521"/>
    </location>
</feature>
<feature type="domain" description="C2H2-type" evidence="14">
    <location>
        <begin position="632"/>
        <end position="659"/>
    </location>
</feature>
<dbReference type="GO" id="GO:0008270">
    <property type="term" value="F:zinc ion binding"/>
    <property type="evidence" value="ECO:0007669"/>
    <property type="project" value="UniProtKB-UniRule"/>
</dbReference>
<dbReference type="Gene3D" id="3.40.1800.20">
    <property type="match status" value="1"/>
</dbReference>
<dbReference type="InterPro" id="IPR012934">
    <property type="entry name" value="Znf_AD"/>
</dbReference>
<feature type="domain" description="C2H2-type" evidence="14">
    <location>
        <begin position="603"/>
        <end position="631"/>
    </location>
</feature>
<feature type="domain" description="C2H2-type" evidence="14">
    <location>
        <begin position="466"/>
        <end position="493"/>
    </location>
</feature>
<proteinExistence type="inferred from homology"/>
<feature type="domain" description="C2H2-type" evidence="14">
    <location>
        <begin position="381"/>
        <end position="408"/>
    </location>
</feature>
<protein>
    <submittedName>
        <fullName evidence="17">Zinc finger protein 85-like</fullName>
    </submittedName>
</protein>
<feature type="binding site" evidence="12">
    <location>
        <position position="63"/>
    </location>
    <ligand>
        <name>Zn(2+)</name>
        <dbReference type="ChEBI" id="CHEBI:29105"/>
    </ligand>
</feature>
<comment type="subcellular location">
    <subcellularLocation>
        <location evidence="1">Nucleus</location>
    </subcellularLocation>
</comment>
<feature type="domain" description="C2H2-type" evidence="14">
    <location>
        <begin position="285"/>
        <end position="310"/>
    </location>
</feature>
<dbReference type="Pfam" id="PF07776">
    <property type="entry name" value="zf-AD"/>
    <property type="match status" value="1"/>
</dbReference>
<dbReference type="SMART" id="SM00355">
    <property type="entry name" value="ZnF_C2H2"/>
    <property type="match status" value="12"/>
</dbReference>
<evidence type="ECO:0000256" key="8">
    <source>
        <dbReference type="ARBA" id="ARBA00023125"/>
    </source>
</evidence>
<keyword evidence="9" id="KW-0804">Transcription</keyword>
<evidence type="ECO:0000256" key="1">
    <source>
        <dbReference type="ARBA" id="ARBA00004123"/>
    </source>
</evidence>
<dbReference type="InterPro" id="IPR036236">
    <property type="entry name" value="Znf_C2H2_sf"/>
</dbReference>
<evidence type="ECO:0000313" key="17">
    <source>
        <dbReference type="RefSeq" id="XP_023165240.2"/>
    </source>
</evidence>
<evidence type="ECO:0000256" key="11">
    <source>
        <dbReference type="PROSITE-ProRule" id="PRU00042"/>
    </source>
</evidence>
<dbReference type="SUPFAM" id="SSF57667">
    <property type="entry name" value="beta-beta-alpha zinc fingers"/>
    <property type="match status" value="7"/>
</dbReference>
<keyword evidence="7" id="KW-0805">Transcription regulation</keyword>
<dbReference type="GeneID" id="111595648"/>
<sequence length="798" mass="91002">MNCTHNMDEGDQISIHSICRTCLSTLQHVEAYDLFVIPGLAKKLCVCTSLSVEQQDGFPRSICTNCYTRLNDLHNFQKQCVDSVGKLSDMLDSNHFTIQAKHVDNIDVINVALHDKDIDVPQDIDIPVEDEDRINFDPLLNSKIEIIDNEDDVFKMIEDVDKDSKCSQQDQNFSNEIELIRDHNDVANNTDSDDAMPLSHLRSGARVSQSKAKSKSKSIAAVDKNSSNTEVDMDNVSLSQRRVNTKPVPAAKRDLHIDCHICHQKFKSEMCYQEHMKHHNDLLPFQCTVETCRKGFTTAAGLRHHVDHAHVELCELHACTVEGCDKSFPRTRMLTHHLKKVHNICKPENPIHPCSDCDKVFRCPTALKKHMYKHIGEELPISCNICSKRFHINSELRDHLLRHAGVKNHVCPYCGVGKTTRQEWNKHILTHTKEKQFQCRQCDHSSHNKQALANHVKVVHLKIKNFACQYCGKTFGKLHACKVHERLHTGENCCECKICGKIFLFEKRLTKHLQIHEKREVKAPNAKPQNNEADLNEETLNQESTALEDAKPLAASAAKPKSSHRVELVDMSQLAGTSVNPITSVSVPSWSPQLNFTKKEGQHICPGCGRGFNHIGNMKLHYKVVHDKIKDFACRFCPKRFGKAQYLRHHEYTHTGERPYGCKLCDKHFSHGSSLRKHMISHNRPPKVPKAPKSTVQKREHQTPKIELNKRQPKNFEQYQDPEAERAAATAELFAQKIEESEAKRRAEDKTRKIQEAACEQLQKLQQEQRIEKLSYDSFQVESSKASISVDALKADPL</sequence>
<keyword evidence="8" id="KW-0238">DNA-binding</keyword>
<keyword evidence="6 12" id="KW-0862">Zinc</keyword>
<dbReference type="FunFam" id="3.40.1800.20:FF:000003">
    <property type="entry name" value="D19B"/>
    <property type="match status" value="1"/>
</dbReference>
<reference evidence="17" key="1">
    <citation type="submission" date="2025-08" db="UniProtKB">
        <authorList>
            <consortium name="RefSeq"/>
        </authorList>
    </citation>
    <scope>IDENTIFICATION</scope>
    <source>
        <strain evidence="17">15085-1641.00</strain>
        <tissue evidence="17">Whole body</tissue>
    </source>
</reference>
<dbReference type="SMART" id="SM00868">
    <property type="entry name" value="zf-AD"/>
    <property type="match status" value="1"/>
</dbReference>
<gene>
    <name evidence="17" type="primary">LOC111595648</name>
</gene>